<accession>A0ABQ9UWS9</accession>
<keyword evidence="3" id="KW-1185">Reference proteome</keyword>
<evidence type="ECO:0000313" key="2">
    <source>
        <dbReference type="EMBL" id="KAK2101583.1"/>
    </source>
</evidence>
<proteinExistence type="predicted"/>
<dbReference type="EMBL" id="JASSZA010000009">
    <property type="protein sequence ID" value="KAK2101583.1"/>
    <property type="molecule type" value="Genomic_DNA"/>
</dbReference>
<evidence type="ECO:0000259" key="1">
    <source>
        <dbReference type="Pfam" id="PF21047"/>
    </source>
</evidence>
<protein>
    <recommendedName>
        <fullName evidence="1">Maestro-like HEAT-repeats domain-containing protein</fullName>
    </recommendedName>
</protein>
<evidence type="ECO:0000313" key="3">
    <source>
        <dbReference type="Proteomes" id="UP001266305"/>
    </source>
</evidence>
<comment type="caution">
    <text evidence="2">The sequence shown here is derived from an EMBL/GenBank/DDBJ whole genome shotgun (WGS) entry which is preliminary data.</text>
</comment>
<feature type="domain" description="Maestro-like HEAT-repeats" evidence="1">
    <location>
        <begin position="1"/>
        <end position="93"/>
    </location>
</feature>
<name>A0ABQ9UWS9_SAGOE</name>
<dbReference type="InterPro" id="IPR048465">
    <property type="entry name" value="Maestro-like_HEAT"/>
</dbReference>
<reference evidence="2 3" key="1">
    <citation type="submission" date="2023-05" db="EMBL/GenBank/DDBJ databases">
        <title>B98-5 Cell Line De Novo Hybrid Assembly: An Optical Mapping Approach.</title>
        <authorList>
            <person name="Kananen K."/>
            <person name="Auerbach J.A."/>
            <person name="Kautto E."/>
            <person name="Blachly J.S."/>
        </authorList>
    </citation>
    <scope>NUCLEOTIDE SEQUENCE [LARGE SCALE GENOMIC DNA]</scope>
    <source>
        <strain evidence="2">B95-8</strain>
        <tissue evidence="2">Cell line</tissue>
    </source>
</reference>
<gene>
    <name evidence="2" type="ORF">P7K49_019249</name>
</gene>
<dbReference type="Proteomes" id="UP001266305">
    <property type="component" value="Unassembled WGS sequence"/>
</dbReference>
<dbReference type="Pfam" id="PF21047">
    <property type="entry name" value="HEAT_Maestro"/>
    <property type="match status" value="1"/>
</dbReference>
<sequence>MESLTNSSTKLSRAGMQLQSKVMEEQDRDVLQIQEVVQSILEWLNSTLEPSTKEKTLQAMCSLACSNTQIILPMQLSELLPWDGYLPMAWSTFCSPGNPPLLPGPKTYIKVTMQGWFFSVLPLLDAHQATSPHPLDNYSLASLPLVPENWLFMGLRPV</sequence>
<organism evidence="2 3">
    <name type="scientific">Saguinus oedipus</name>
    <name type="common">Cotton-top tamarin</name>
    <name type="synonym">Oedipomidas oedipus</name>
    <dbReference type="NCBI Taxonomy" id="9490"/>
    <lineage>
        <taxon>Eukaryota</taxon>
        <taxon>Metazoa</taxon>
        <taxon>Chordata</taxon>
        <taxon>Craniata</taxon>
        <taxon>Vertebrata</taxon>
        <taxon>Euteleostomi</taxon>
        <taxon>Mammalia</taxon>
        <taxon>Eutheria</taxon>
        <taxon>Euarchontoglires</taxon>
        <taxon>Primates</taxon>
        <taxon>Haplorrhini</taxon>
        <taxon>Platyrrhini</taxon>
        <taxon>Cebidae</taxon>
        <taxon>Callitrichinae</taxon>
        <taxon>Saguinus</taxon>
    </lineage>
</organism>